<evidence type="ECO:0000313" key="4">
    <source>
        <dbReference type="EMBL" id="JAG34083.1"/>
    </source>
</evidence>
<evidence type="ECO:0000313" key="2">
    <source>
        <dbReference type="EMBL" id="JAG12968.1"/>
    </source>
</evidence>
<dbReference type="EMBL" id="GBHO01038041">
    <property type="protein sequence ID" value="JAG05563.1"/>
    <property type="molecule type" value="Transcribed_RNA"/>
</dbReference>
<reference evidence="3" key="1">
    <citation type="journal article" date="2014" name="PLoS ONE">
        <title>Transcriptome-Based Identification of ABC Transporters in the Western Tarnished Plant Bug Lygus hesperus.</title>
        <authorList>
            <person name="Hull J.J."/>
            <person name="Chaney K."/>
            <person name="Geib S.M."/>
            <person name="Fabrick J.A."/>
            <person name="Brent C.S."/>
            <person name="Walsh D."/>
            <person name="Lavine L.C."/>
        </authorList>
    </citation>
    <scope>NUCLEOTIDE SEQUENCE</scope>
</reference>
<evidence type="ECO:0000313" key="3">
    <source>
        <dbReference type="EMBL" id="JAG18277.1"/>
    </source>
</evidence>
<reference evidence="3" key="2">
    <citation type="submission" date="2014-07" db="EMBL/GenBank/DDBJ databases">
        <authorList>
            <person name="Hull J."/>
        </authorList>
    </citation>
    <scope>NUCLEOTIDE SEQUENCE</scope>
</reference>
<proteinExistence type="predicted"/>
<gene>
    <name evidence="2" type="ORF">CM83_97790</name>
    <name evidence="3" type="ORF">CM83_97800</name>
    <name evidence="4" type="ORF">CM83_97803</name>
    <name evidence="1" type="ORF">CM83_97823</name>
</gene>
<dbReference type="AlphaFoldDB" id="A0A0A9XC20"/>
<evidence type="ECO:0000313" key="1">
    <source>
        <dbReference type="EMBL" id="JAG05563.1"/>
    </source>
</evidence>
<organism evidence="3">
    <name type="scientific">Lygus hesperus</name>
    <name type="common">Western plant bug</name>
    <dbReference type="NCBI Taxonomy" id="30085"/>
    <lineage>
        <taxon>Eukaryota</taxon>
        <taxon>Metazoa</taxon>
        <taxon>Ecdysozoa</taxon>
        <taxon>Arthropoda</taxon>
        <taxon>Hexapoda</taxon>
        <taxon>Insecta</taxon>
        <taxon>Pterygota</taxon>
        <taxon>Neoptera</taxon>
        <taxon>Paraneoptera</taxon>
        <taxon>Hemiptera</taxon>
        <taxon>Heteroptera</taxon>
        <taxon>Panheteroptera</taxon>
        <taxon>Cimicomorpha</taxon>
        <taxon>Miridae</taxon>
        <taxon>Mirini</taxon>
        <taxon>Lygus</taxon>
    </lineage>
</organism>
<name>A0A0A9XC20_LYGHE</name>
<accession>A0A0A9XC20</accession>
<feature type="non-terminal residue" evidence="3">
    <location>
        <position position="1"/>
    </location>
</feature>
<dbReference type="EMBL" id="GBHO01009521">
    <property type="protein sequence ID" value="JAG34083.1"/>
    <property type="molecule type" value="Transcribed_RNA"/>
</dbReference>
<sequence>TRKLTRGPAEPSISTVITISPSIQSITNPHAMINRDPPETKIICDLQKTKSSKLGIAGGMHLIFGWSTAGCLTPRMQKKCVMDKCIHGFISWGMPSTLAKFDFKFSNHSFHASFSLAEIQNFQFAVETKYSSRTSVEVID</sequence>
<dbReference type="EMBL" id="GBHO01025327">
    <property type="protein sequence ID" value="JAG18277.1"/>
    <property type="molecule type" value="Transcribed_RNA"/>
</dbReference>
<dbReference type="EMBL" id="GBHO01030636">
    <property type="protein sequence ID" value="JAG12968.1"/>
    <property type="molecule type" value="Transcribed_RNA"/>
</dbReference>
<protein>
    <submittedName>
        <fullName evidence="3">Uncharacterized protein</fullName>
    </submittedName>
</protein>